<name>A0AAV6YBI0_9LAMI</name>
<dbReference type="InterPro" id="IPR016177">
    <property type="entry name" value="DNA-bd_dom_sf"/>
</dbReference>
<keyword evidence="3" id="KW-0805">Transcription regulation</keyword>
<comment type="subcellular location">
    <subcellularLocation>
        <location evidence="1">Nucleus</location>
    </subcellularLocation>
</comment>
<keyword evidence="5" id="KW-0804">Transcription</keyword>
<sequence>MQAEETISDSDILLLDSIRNYLLDDCNFPDYNPINPNPNSSSFWAQQYCGEFVLNNVDFTTSKPDDGLGCKSIEPGPGVARSNHAPPEWTRYKGVRRRPWGKFAAEMRNPAKKGARVWLGTYKTPEEAALAYDQAAYRMRGSRARLNFPHLIGSSSMFTPVKVTKRRRIQ</sequence>
<dbReference type="SUPFAM" id="SSF54171">
    <property type="entry name" value="DNA-binding domain"/>
    <property type="match status" value="1"/>
</dbReference>
<evidence type="ECO:0000256" key="5">
    <source>
        <dbReference type="ARBA" id="ARBA00023163"/>
    </source>
</evidence>
<protein>
    <recommendedName>
        <fullName evidence="7">AP2/ERF domain-containing protein</fullName>
    </recommendedName>
</protein>
<dbReference type="PRINTS" id="PR00367">
    <property type="entry name" value="ETHRSPELEMNT"/>
</dbReference>
<dbReference type="EMBL" id="WHWC01000002">
    <property type="protein sequence ID" value="KAG8388838.1"/>
    <property type="molecule type" value="Genomic_DNA"/>
</dbReference>
<evidence type="ECO:0000256" key="2">
    <source>
        <dbReference type="ARBA" id="ARBA00022821"/>
    </source>
</evidence>
<gene>
    <name evidence="8" type="ORF">BUALT_Bualt02G0166600</name>
</gene>
<proteinExistence type="predicted"/>
<dbReference type="InterPro" id="IPR001471">
    <property type="entry name" value="AP2/ERF_dom"/>
</dbReference>
<evidence type="ECO:0000313" key="9">
    <source>
        <dbReference type="Proteomes" id="UP000826271"/>
    </source>
</evidence>
<organism evidence="8 9">
    <name type="scientific">Buddleja alternifolia</name>
    <dbReference type="NCBI Taxonomy" id="168488"/>
    <lineage>
        <taxon>Eukaryota</taxon>
        <taxon>Viridiplantae</taxon>
        <taxon>Streptophyta</taxon>
        <taxon>Embryophyta</taxon>
        <taxon>Tracheophyta</taxon>
        <taxon>Spermatophyta</taxon>
        <taxon>Magnoliopsida</taxon>
        <taxon>eudicotyledons</taxon>
        <taxon>Gunneridae</taxon>
        <taxon>Pentapetalae</taxon>
        <taxon>asterids</taxon>
        <taxon>lamiids</taxon>
        <taxon>Lamiales</taxon>
        <taxon>Scrophulariaceae</taxon>
        <taxon>Buddlejeae</taxon>
        <taxon>Buddleja</taxon>
    </lineage>
</organism>
<dbReference type="PANTHER" id="PTHR31190">
    <property type="entry name" value="DNA-BINDING DOMAIN"/>
    <property type="match status" value="1"/>
</dbReference>
<dbReference type="InterPro" id="IPR044808">
    <property type="entry name" value="ERF_plant"/>
</dbReference>
<reference evidence="8" key="1">
    <citation type="submission" date="2019-10" db="EMBL/GenBank/DDBJ databases">
        <authorList>
            <person name="Zhang R."/>
            <person name="Pan Y."/>
            <person name="Wang J."/>
            <person name="Ma R."/>
            <person name="Yu S."/>
        </authorList>
    </citation>
    <scope>NUCLEOTIDE SEQUENCE</scope>
    <source>
        <strain evidence="8">LA-IB0</strain>
        <tissue evidence="8">Leaf</tissue>
    </source>
</reference>
<dbReference type="GO" id="GO:0003677">
    <property type="term" value="F:DNA binding"/>
    <property type="evidence" value="ECO:0007669"/>
    <property type="project" value="UniProtKB-KW"/>
</dbReference>
<dbReference type="GO" id="GO:0006952">
    <property type="term" value="P:defense response"/>
    <property type="evidence" value="ECO:0007669"/>
    <property type="project" value="UniProtKB-KW"/>
</dbReference>
<keyword evidence="2" id="KW-0611">Plant defense</keyword>
<evidence type="ECO:0000256" key="4">
    <source>
        <dbReference type="ARBA" id="ARBA00023125"/>
    </source>
</evidence>
<evidence type="ECO:0000256" key="3">
    <source>
        <dbReference type="ARBA" id="ARBA00023015"/>
    </source>
</evidence>
<dbReference type="CDD" id="cd00018">
    <property type="entry name" value="AP2"/>
    <property type="match status" value="1"/>
</dbReference>
<dbReference type="PANTHER" id="PTHR31190:SF407">
    <property type="entry name" value="ETHYLENE-RESPONSIVE TRANSCRIPTION FACTOR 13-LIKE"/>
    <property type="match status" value="1"/>
</dbReference>
<evidence type="ECO:0000256" key="6">
    <source>
        <dbReference type="ARBA" id="ARBA00023242"/>
    </source>
</evidence>
<dbReference type="Pfam" id="PF00847">
    <property type="entry name" value="AP2"/>
    <property type="match status" value="1"/>
</dbReference>
<dbReference type="InterPro" id="IPR036955">
    <property type="entry name" value="AP2/ERF_dom_sf"/>
</dbReference>
<evidence type="ECO:0000256" key="1">
    <source>
        <dbReference type="ARBA" id="ARBA00004123"/>
    </source>
</evidence>
<keyword evidence="4" id="KW-0238">DNA-binding</keyword>
<comment type="caution">
    <text evidence="8">The sequence shown here is derived from an EMBL/GenBank/DDBJ whole genome shotgun (WGS) entry which is preliminary data.</text>
</comment>
<keyword evidence="9" id="KW-1185">Reference proteome</keyword>
<keyword evidence="6" id="KW-0539">Nucleus</keyword>
<dbReference type="GO" id="GO:0003700">
    <property type="term" value="F:DNA-binding transcription factor activity"/>
    <property type="evidence" value="ECO:0007669"/>
    <property type="project" value="InterPro"/>
</dbReference>
<dbReference type="GO" id="GO:0009873">
    <property type="term" value="P:ethylene-activated signaling pathway"/>
    <property type="evidence" value="ECO:0007669"/>
    <property type="project" value="InterPro"/>
</dbReference>
<dbReference type="GO" id="GO:0005634">
    <property type="term" value="C:nucleus"/>
    <property type="evidence" value="ECO:0007669"/>
    <property type="project" value="UniProtKB-SubCell"/>
</dbReference>
<dbReference type="Gene3D" id="3.30.730.10">
    <property type="entry name" value="AP2/ERF domain"/>
    <property type="match status" value="1"/>
</dbReference>
<feature type="domain" description="AP2/ERF" evidence="7">
    <location>
        <begin position="91"/>
        <end position="149"/>
    </location>
</feature>
<evidence type="ECO:0000259" key="7">
    <source>
        <dbReference type="PROSITE" id="PS51032"/>
    </source>
</evidence>
<dbReference type="AlphaFoldDB" id="A0AAV6YBI0"/>
<dbReference type="SMART" id="SM00380">
    <property type="entry name" value="AP2"/>
    <property type="match status" value="1"/>
</dbReference>
<accession>A0AAV6YBI0</accession>
<dbReference type="Proteomes" id="UP000826271">
    <property type="component" value="Unassembled WGS sequence"/>
</dbReference>
<dbReference type="PROSITE" id="PS51032">
    <property type="entry name" value="AP2_ERF"/>
    <property type="match status" value="1"/>
</dbReference>
<dbReference type="FunFam" id="3.30.730.10:FF:000001">
    <property type="entry name" value="Ethylene-responsive transcription factor 2"/>
    <property type="match status" value="1"/>
</dbReference>
<evidence type="ECO:0000313" key="8">
    <source>
        <dbReference type="EMBL" id="KAG8388838.1"/>
    </source>
</evidence>